<dbReference type="Proteomes" id="UP000076218">
    <property type="component" value="Unassembled WGS sequence"/>
</dbReference>
<evidence type="ECO:0000256" key="1">
    <source>
        <dbReference type="ARBA" id="ARBA00004651"/>
    </source>
</evidence>
<feature type="transmembrane region" description="Helical" evidence="8">
    <location>
        <begin position="252"/>
        <end position="277"/>
    </location>
</feature>
<evidence type="ECO:0000256" key="5">
    <source>
        <dbReference type="ARBA" id="ARBA00022692"/>
    </source>
</evidence>
<protein>
    <recommendedName>
        <fullName evidence="9">ABC transmembrane type-1 domain-containing protein</fullName>
    </recommendedName>
</protein>
<evidence type="ECO:0000256" key="7">
    <source>
        <dbReference type="ARBA" id="ARBA00023136"/>
    </source>
</evidence>
<sequence>MPTRPLRVGWGGLVVALPALALLVWFLLRPLAGLVIDSLHRTVLGVREGGLTLDNYAALVADDRLRASLVTTVLLSAGVTLVTLAICTPAAITLARSGPRTSALVDAVLVFPLAFPGIVIGFFVIVMLGRNGLLSQAIEAVTGDPGGRWAYTAGGLAAAYVYFCIPRVIGTLRGAASGLDPELTAVAASLGAFPARVAWSVTMPLLRGPLLAAAGVCMATSLGAYGTAATLSEGIRVLPLDVADALYNQGDQGLAAALSVVLALLAVLSLVLCAVGARIVDGRGARSGGASDALVASVAPVAVPPAHAAPAAAAAPDPAAAPLAAGRGIR</sequence>
<evidence type="ECO:0000256" key="3">
    <source>
        <dbReference type="ARBA" id="ARBA00022448"/>
    </source>
</evidence>
<dbReference type="OrthoDB" id="8404154at2"/>
<feature type="transmembrane region" description="Helical" evidence="8">
    <location>
        <begin position="149"/>
        <end position="169"/>
    </location>
</feature>
<proteinExistence type="inferred from homology"/>
<dbReference type="GO" id="GO:0005886">
    <property type="term" value="C:plasma membrane"/>
    <property type="evidence" value="ECO:0007669"/>
    <property type="project" value="UniProtKB-SubCell"/>
</dbReference>
<feature type="transmembrane region" description="Helical" evidence="8">
    <location>
        <begin position="107"/>
        <end position="129"/>
    </location>
</feature>
<feature type="transmembrane region" description="Helical" evidence="8">
    <location>
        <begin position="73"/>
        <end position="95"/>
    </location>
</feature>
<keyword evidence="5 8" id="KW-0812">Transmembrane</keyword>
<dbReference type="PANTHER" id="PTHR42929">
    <property type="entry name" value="INNER MEMBRANE ABC TRANSPORTER PERMEASE PROTEIN YDCU-RELATED-RELATED"/>
    <property type="match status" value="1"/>
</dbReference>
<evidence type="ECO:0000259" key="9">
    <source>
        <dbReference type="PROSITE" id="PS50928"/>
    </source>
</evidence>
<evidence type="ECO:0000256" key="4">
    <source>
        <dbReference type="ARBA" id="ARBA00022475"/>
    </source>
</evidence>
<dbReference type="Pfam" id="PF00528">
    <property type="entry name" value="BPD_transp_1"/>
    <property type="match status" value="1"/>
</dbReference>
<dbReference type="GO" id="GO:0055085">
    <property type="term" value="P:transmembrane transport"/>
    <property type="evidence" value="ECO:0007669"/>
    <property type="project" value="InterPro"/>
</dbReference>
<evidence type="ECO:0000313" key="11">
    <source>
        <dbReference type="Proteomes" id="UP000076218"/>
    </source>
</evidence>
<comment type="similarity">
    <text evidence="2">Belongs to the binding-protein-dependent transport system permease family. CysTW subfamily.</text>
</comment>
<dbReference type="RefSeq" id="WP_063072375.1">
    <property type="nucleotide sequence ID" value="NZ_LQXA01000047.1"/>
</dbReference>
<comment type="caution">
    <text evidence="10">The sequence shown here is derived from an EMBL/GenBank/DDBJ whole genome shotgun (WGS) entry which is preliminary data.</text>
</comment>
<organism evidence="10 11">
    <name type="scientific">Clavibacter tessellarius</name>
    <dbReference type="NCBI Taxonomy" id="31965"/>
    <lineage>
        <taxon>Bacteria</taxon>
        <taxon>Bacillati</taxon>
        <taxon>Actinomycetota</taxon>
        <taxon>Actinomycetes</taxon>
        <taxon>Micrococcales</taxon>
        <taxon>Microbacteriaceae</taxon>
        <taxon>Clavibacter</taxon>
    </lineage>
</organism>
<evidence type="ECO:0000256" key="2">
    <source>
        <dbReference type="ARBA" id="ARBA00007069"/>
    </source>
</evidence>
<evidence type="ECO:0000256" key="8">
    <source>
        <dbReference type="RuleBase" id="RU363032"/>
    </source>
</evidence>
<feature type="transmembrane region" description="Helical" evidence="8">
    <location>
        <begin position="7"/>
        <end position="28"/>
    </location>
</feature>
<dbReference type="SUPFAM" id="SSF161098">
    <property type="entry name" value="MetI-like"/>
    <property type="match status" value="1"/>
</dbReference>
<name>A0A154UYI8_9MICO</name>
<evidence type="ECO:0000256" key="6">
    <source>
        <dbReference type="ARBA" id="ARBA00022989"/>
    </source>
</evidence>
<feature type="transmembrane region" description="Helical" evidence="8">
    <location>
        <begin position="210"/>
        <end position="232"/>
    </location>
</feature>
<reference evidence="10 11" key="1">
    <citation type="submission" date="2016-01" db="EMBL/GenBank/DDBJ databases">
        <title>Draft genome sequence of Clavibacter michiganensis subsp. tessellarius DOAB 609.</title>
        <authorList>
            <person name="Tambong J.T."/>
        </authorList>
    </citation>
    <scope>NUCLEOTIDE SEQUENCE [LARGE SCALE GENOMIC DNA]</scope>
    <source>
        <strain evidence="10 11">DOAB 609</strain>
    </source>
</reference>
<dbReference type="CDD" id="cd06261">
    <property type="entry name" value="TM_PBP2"/>
    <property type="match status" value="1"/>
</dbReference>
<keyword evidence="3 8" id="KW-0813">Transport</keyword>
<gene>
    <name evidence="10" type="ORF">AWH51_14160</name>
</gene>
<feature type="domain" description="ABC transmembrane type-1" evidence="9">
    <location>
        <begin position="69"/>
        <end position="273"/>
    </location>
</feature>
<accession>A0A154UYI8</accession>
<keyword evidence="4" id="KW-1003">Cell membrane</keyword>
<keyword evidence="6 8" id="KW-1133">Transmembrane helix</keyword>
<dbReference type="Gene3D" id="1.10.3720.10">
    <property type="entry name" value="MetI-like"/>
    <property type="match status" value="1"/>
</dbReference>
<dbReference type="InterPro" id="IPR035906">
    <property type="entry name" value="MetI-like_sf"/>
</dbReference>
<dbReference type="AlphaFoldDB" id="A0A154UYI8"/>
<dbReference type="PANTHER" id="PTHR42929:SF1">
    <property type="entry name" value="INNER MEMBRANE ABC TRANSPORTER PERMEASE PROTEIN YDCU-RELATED"/>
    <property type="match status" value="1"/>
</dbReference>
<dbReference type="PROSITE" id="PS50928">
    <property type="entry name" value="ABC_TM1"/>
    <property type="match status" value="1"/>
</dbReference>
<dbReference type="EMBL" id="LQXA01000047">
    <property type="protein sequence ID" value="KZC94203.1"/>
    <property type="molecule type" value="Genomic_DNA"/>
</dbReference>
<keyword evidence="7 8" id="KW-0472">Membrane</keyword>
<evidence type="ECO:0000313" key="10">
    <source>
        <dbReference type="EMBL" id="KZC94203.1"/>
    </source>
</evidence>
<dbReference type="InterPro" id="IPR000515">
    <property type="entry name" value="MetI-like"/>
</dbReference>
<comment type="subcellular location">
    <subcellularLocation>
        <location evidence="1 8">Cell membrane</location>
        <topology evidence="1 8">Multi-pass membrane protein</topology>
    </subcellularLocation>
</comment>
<dbReference type="STRING" id="31965.AWH51_14160"/>